<accession>A0AAN6SAG4</accession>
<feature type="compositionally biased region" description="Basic residues" evidence="1">
    <location>
        <begin position="80"/>
        <end position="95"/>
    </location>
</feature>
<sequence>MPASDSQSPQSTSHQQAQLQVDNQTSINASPHSTETANSNENSINIIAANIPPPSYQPSPTQSTKSQSTQSTKSQSTQGTKRKRAIGKPRQRKAPTPKVPLKRILYTHKITDQIMVWFGEYKAAGLFRSGKTKKFGPAWQYIFNLAIERYPNQL</sequence>
<feature type="compositionally biased region" description="Polar residues" evidence="1">
    <location>
        <begin position="1"/>
        <end position="32"/>
    </location>
</feature>
<dbReference type="EMBL" id="MU859445">
    <property type="protein sequence ID" value="KAK3947012.1"/>
    <property type="molecule type" value="Genomic_DNA"/>
</dbReference>
<name>A0AAN6SAG4_9PEZI</name>
<evidence type="ECO:0000256" key="1">
    <source>
        <dbReference type="SAM" id="MobiDB-lite"/>
    </source>
</evidence>
<reference evidence="2" key="2">
    <citation type="submission" date="2023-06" db="EMBL/GenBank/DDBJ databases">
        <authorList>
            <consortium name="Lawrence Berkeley National Laboratory"/>
            <person name="Mondo S.J."/>
            <person name="Hensen N."/>
            <person name="Bonometti L."/>
            <person name="Westerberg I."/>
            <person name="Brannstrom I.O."/>
            <person name="Guillou S."/>
            <person name="Cros-Aarteil S."/>
            <person name="Calhoun S."/>
            <person name="Haridas S."/>
            <person name="Kuo A."/>
            <person name="Pangilinan J."/>
            <person name="Riley R."/>
            <person name="Labutti K."/>
            <person name="Andreopoulos B."/>
            <person name="Lipzen A."/>
            <person name="Chen C."/>
            <person name="Yanf M."/>
            <person name="Daum C."/>
            <person name="Ng V."/>
            <person name="Clum A."/>
            <person name="Steindorff A."/>
            <person name="Ohm R."/>
            <person name="Martin F."/>
            <person name="Silar P."/>
            <person name="Natvig D."/>
            <person name="Lalanne C."/>
            <person name="Gautier V."/>
            <person name="Ament-Velasquez S.L."/>
            <person name="Kruys A."/>
            <person name="Hutchinson M.I."/>
            <person name="Powell A.J."/>
            <person name="Barry K."/>
            <person name="Miller A.N."/>
            <person name="Grigoriev I.V."/>
            <person name="Debuchy R."/>
            <person name="Gladieux P."/>
            <person name="Thoren M.H."/>
            <person name="Johannesson H."/>
        </authorList>
    </citation>
    <scope>NUCLEOTIDE SEQUENCE</scope>
    <source>
        <strain evidence="2">CBS 626.80</strain>
    </source>
</reference>
<dbReference type="AlphaFoldDB" id="A0AAN6SAG4"/>
<feature type="region of interest" description="Disordered" evidence="1">
    <location>
        <begin position="1"/>
        <end position="99"/>
    </location>
</feature>
<proteinExistence type="predicted"/>
<feature type="compositionally biased region" description="Low complexity" evidence="1">
    <location>
        <begin position="33"/>
        <end position="50"/>
    </location>
</feature>
<feature type="compositionally biased region" description="Low complexity" evidence="1">
    <location>
        <begin position="58"/>
        <end position="78"/>
    </location>
</feature>
<gene>
    <name evidence="2" type="ORF">QBC32DRAFT_355865</name>
</gene>
<evidence type="ECO:0000313" key="3">
    <source>
        <dbReference type="Proteomes" id="UP001303222"/>
    </source>
</evidence>
<dbReference type="Proteomes" id="UP001303222">
    <property type="component" value="Unassembled WGS sequence"/>
</dbReference>
<evidence type="ECO:0000313" key="2">
    <source>
        <dbReference type="EMBL" id="KAK3947012.1"/>
    </source>
</evidence>
<protein>
    <submittedName>
        <fullName evidence="2">Uncharacterized protein</fullName>
    </submittedName>
</protein>
<organism evidence="2 3">
    <name type="scientific">Pseudoneurospora amorphoporcata</name>
    <dbReference type="NCBI Taxonomy" id="241081"/>
    <lineage>
        <taxon>Eukaryota</taxon>
        <taxon>Fungi</taxon>
        <taxon>Dikarya</taxon>
        <taxon>Ascomycota</taxon>
        <taxon>Pezizomycotina</taxon>
        <taxon>Sordariomycetes</taxon>
        <taxon>Sordariomycetidae</taxon>
        <taxon>Sordariales</taxon>
        <taxon>Sordariaceae</taxon>
        <taxon>Pseudoneurospora</taxon>
    </lineage>
</organism>
<keyword evidence="3" id="KW-1185">Reference proteome</keyword>
<reference evidence="2" key="1">
    <citation type="journal article" date="2023" name="Mol. Phylogenet. Evol.">
        <title>Genome-scale phylogeny and comparative genomics of the fungal order Sordariales.</title>
        <authorList>
            <person name="Hensen N."/>
            <person name="Bonometti L."/>
            <person name="Westerberg I."/>
            <person name="Brannstrom I.O."/>
            <person name="Guillou S."/>
            <person name="Cros-Aarteil S."/>
            <person name="Calhoun S."/>
            <person name="Haridas S."/>
            <person name="Kuo A."/>
            <person name="Mondo S."/>
            <person name="Pangilinan J."/>
            <person name="Riley R."/>
            <person name="LaButti K."/>
            <person name="Andreopoulos B."/>
            <person name="Lipzen A."/>
            <person name="Chen C."/>
            <person name="Yan M."/>
            <person name="Daum C."/>
            <person name="Ng V."/>
            <person name="Clum A."/>
            <person name="Steindorff A."/>
            <person name="Ohm R.A."/>
            <person name="Martin F."/>
            <person name="Silar P."/>
            <person name="Natvig D.O."/>
            <person name="Lalanne C."/>
            <person name="Gautier V."/>
            <person name="Ament-Velasquez S.L."/>
            <person name="Kruys A."/>
            <person name="Hutchinson M.I."/>
            <person name="Powell A.J."/>
            <person name="Barry K."/>
            <person name="Miller A.N."/>
            <person name="Grigoriev I.V."/>
            <person name="Debuchy R."/>
            <person name="Gladieux P."/>
            <person name="Hiltunen Thoren M."/>
            <person name="Johannesson H."/>
        </authorList>
    </citation>
    <scope>NUCLEOTIDE SEQUENCE</scope>
    <source>
        <strain evidence="2">CBS 626.80</strain>
    </source>
</reference>
<comment type="caution">
    <text evidence="2">The sequence shown here is derived from an EMBL/GenBank/DDBJ whole genome shotgun (WGS) entry which is preliminary data.</text>
</comment>